<name>A0A2S7KW46_9FLAO</name>
<reference evidence="1 2" key="1">
    <citation type="submission" date="2016-11" db="EMBL/GenBank/DDBJ databases">
        <title>Trade-off between light-utilization and light-protection in marine flavobacteria.</title>
        <authorList>
            <person name="Kumagai Y."/>
        </authorList>
    </citation>
    <scope>NUCLEOTIDE SEQUENCE [LARGE SCALE GENOMIC DNA]</scope>
    <source>
        <strain evidence="1 2">ATCC 700397</strain>
    </source>
</reference>
<dbReference type="Proteomes" id="UP000239522">
    <property type="component" value="Unassembled WGS sequence"/>
</dbReference>
<evidence type="ECO:0000313" key="2">
    <source>
        <dbReference type="Proteomes" id="UP000239522"/>
    </source>
</evidence>
<protein>
    <recommendedName>
        <fullName evidence="3">Peptidase S41</fullName>
    </recommendedName>
</protein>
<proteinExistence type="predicted"/>
<accession>A0A2S7KW46</accession>
<evidence type="ECO:0000313" key="1">
    <source>
        <dbReference type="EMBL" id="PQB06857.1"/>
    </source>
</evidence>
<dbReference type="EMBL" id="MQUA01000013">
    <property type="protein sequence ID" value="PQB06857.1"/>
    <property type="molecule type" value="Genomic_DNA"/>
</dbReference>
<organism evidence="1 2">
    <name type="scientific">Polaribacter filamentus</name>
    <dbReference type="NCBI Taxonomy" id="53483"/>
    <lineage>
        <taxon>Bacteria</taxon>
        <taxon>Pseudomonadati</taxon>
        <taxon>Bacteroidota</taxon>
        <taxon>Flavobacteriia</taxon>
        <taxon>Flavobacteriales</taxon>
        <taxon>Flavobacteriaceae</taxon>
    </lineage>
</organism>
<comment type="caution">
    <text evidence="1">The sequence shown here is derived from an EMBL/GenBank/DDBJ whole genome shotgun (WGS) entry which is preliminary data.</text>
</comment>
<sequence>MIKMKVNTRLSILFIVFVFNMSLSIAQDKTFTKEYKENVIQSLSKLMNDYYVFPEVAKLTQEHLKTQLLDGYFDQFKNNETFAAALTIKKMV</sequence>
<dbReference type="AlphaFoldDB" id="A0A2S7KW46"/>
<keyword evidence="2" id="KW-1185">Reference proteome</keyword>
<evidence type="ECO:0008006" key="3">
    <source>
        <dbReference type="Google" id="ProtNLM"/>
    </source>
</evidence>
<dbReference type="Gene3D" id="3.30.750.44">
    <property type="match status" value="1"/>
</dbReference>
<gene>
    <name evidence="1" type="ORF">BST83_06600</name>
</gene>